<dbReference type="SMART" id="SM00355">
    <property type="entry name" value="ZnF_C2H2"/>
    <property type="match status" value="6"/>
</dbReference>
<dbReference type="Proteomes" id="UP000019373">
    <property type="component" value="Unassembled WGS sequence"/>
</dbReference>
<evidence type="ECO:0000313" key="3">
    <source>
        <dbReference type="EMBL" id="ERF73150.1"/>
    </source>
</evidence>
<dbReference type="InterPro" id="IPR058925">
    <property type="entry name" value="zf-C2H2_AcuF"/>
</dbReference>
<dbReference type="SUPFAM" id="SSF57667">
    <property type="entry name" value="beta-beta-alpha zinc fingers"/>
    <property type="match status" value="1"/>
</dbReference>
<dbReference type="GeneID" id="19238039"/>
<dbReference type="PROSITE" id="PS00028">
    <property type="entry name" value="ZINC_FINGER_C2H2_1"/>
    <property type="match status" value="1"/>
</dbReference>
<feature type="compositionally biased region" description="Acidic residues" evidence="1">
    <location>
        <begin position="572"/>
        <end position="581"/>
    </location>
</feature>
<proteinExistence type="predicted"/>
<reference evidence="4" key="1">
    <citation type="journal article" date="2014" name="BMC Genomics">
        <title>Genome characteristics reveal the impact of lichenization on lichen-forming fungus Endocarpon pusillum Hedwig (Verrucariales, Ascomycota).</title>
        <authorList>
            <person name="Wang Y.-Y."/>
            <person name="Liu B."/>
            <person name="Zhang X.-Y."/>
            <person name="Zhou Q.-M."/>
            <person name="Zhang T."/>
            <person name="Li H."/>
            <person name="Yu Y.-F."/>
            <person name="Zhang X.-L."/>
            <person name="Hao X.-Y."/>
            <person name="Wang M."/>
            <person name="Wang L."/>
            <person name="Wei J.-C."/>
        </authorList>
    </citation>
    <scope>NUCLEOTIDE SEQUENCE [LARGE SCALE GENOMIC DNA]</scope>
    <source>
        <strain evidence="4">Z07020 / HMAS-L-300199</strain>
    </source>
</reference>
<dbReference type="Pfam" id="PF26082">
    <property type="entry name" value="zf-C2H2_AcuF"/>
    <property type="match status" value="1"/>
</dbReference>
<dbReference type="Gene3D" id="3.30.160.60">
    <property type="entry name" value="Classic Zinc Finger"/>
    <property type="match status" value="1"/>
</dbReference>
<dbReference type="PANTHER" id="PTHR35391:SF7">
    <property type="entry name" value="C2H2-TYPE DOMAIN-CONTAINING PROTEIN"/>
    <property type="match status" value="1"/>
</dbReference>
<organism evidence="3 4">
    <name type="scientific">Endocarpon pusillum (strain Z07020 / HMAS-L-300199)</name>
    <name type="common">Lichen-forming fungus</name>
    <dbReference type="NCBI Taxonomy" id="1263415"/>
    <lineage>
        <taxon>Eukaryota</taxon>
        <taxon>Fungi</taxon>
        <taxon>Dikarya</taxon>
        <taxon>Ascomycota</taxon>
        <taxon>Pezizomycotina</taxon>
        <taxon>Eurotiomycetes</taxon>
        <taxon>Chaetothyriomycetidae</taxon>
        <taxon>Verrucariales</taxon>
        <taxon>Verrucariaceae</taxon>
        <taxon>Endocarpon</taxon>
    </lineage>
</organism>
<dbReference type="HOGENOM" id="CLU_304831_0_0_1"/>
<dbReference type="PANTHER" id="PTHR35391">
    <property type="entry name" value="C2H2-TYPE DOMAIN-CONTAINING PROTEIN-RELATED"/>
    <property type="match status" value="1"/>
</dbReference>
<feature type="region of interest" description="Disordered" evidence="1">
    <location>
        <begin position="253"/>
        <end position="273"/>
    </location>
</feature>
<protein>
    <recommendedName>
        <fullName evidence="2">C2H2-type domain-containing protein</fullName>
    </recommendedName>
</protein>
<dbReference type="OrthoDB" id="6133115at2759"/>
<evidence type="ECO:0000256" key="1">
    <source>
        <dbReference type="SAM" id="MobiDB-lite"/>
    </source>
</evidence>
<dbReference type="eggNOG" id="KOG1721">
    <property type="taxonomic scope" value="Eukaryota"/>
</dbReference>
<evidence type="ECO:0000313" key="4">
    <source>
        <dbReference type="Proteomes" id="UP000019373"/>
    </source>
</evidence>
<feature type="domain" description="C2H2-type" evidence="2">
    <location>
        <begin position="386"/>
        <end position="408"/>
    </location>
</feature>
<sequence>MGSIDEEILGCCDKLSSFIRRLEPLWEDAVVLPWYEQLGRLRVWIEENRIASNGRASLEQRLEGSSHIVSAILELLTTLRHTVQSCADWDVDYLHTTQESAHAPSLPEDVTDMLDILTNVLDSLYDLSSTFTNPMPIDMLTDPIFQSIDEFAEAFDVAHVEAKFPCAPLPLVRRLGSMNIRRRSSLWYQKRKNDALQSALAQTMPTSKAVASSARSRKSHVTDPSTVLSSVPSVFDTPLNEFQAVTVDSRSSVSLSQPMKTATRPATGPIDSSLLPELDSLARSDDEGSVDSMTSFAVTVSPSSETQARVPKPPPKFYEDQPFECMYCFKTLRNVKTHRAWKRHVMRDLKPYVCSFGGCSEDARMFRRRRDWFQHELDVHRTYWECPRGCLELFFNSSDFKAHMIGQHQTQLTQDQLETLTKALAKQQDGRHKAGCKLCGKEYPVNDGLRRHIGGEMEEIALFVMPRPHDFWDGSDGSSDTDASDSTGSISEDAKVAVFSRAEVETNPARLADTTTGEADSVVSLSARLLKQETSESEVFQLGVDETARLGGQDEAVASDAMTEQPERPVTEDEIETDYDDDTTIDEALKDVAAEVDSPARKSQSTIASPTGELSPSLSPEPGDILLHDLYPVMTQENSFPGHQETTGKLTSMKPATKHAVGEAENPEAAHQTDYDHDSQTGISDPGSQKALEDTLLHDQGDQSTSLTDFQRDLRTLRSLPSLTATLAQHSSTSLQSDHTLAELRSIAETLNRNLNRAQTPETVSTPEAFSDPSAASTFKCTHPGCTAFPFQTQYLLDAHVNVHSQPAPHYCPVKGCPRAAGGKGFKRKNDMIRHGRVHESRGYTCPFCADQQHRYPRADNLMRHFRIHHPDKDRDDAQLQLVRSLDSKYDPEPPLRPPPVDLASARALLDELTRLAGPSHESSRSTTPSDFSNQGDLQILDHAGRVTSQNEPYRPHSLGFEVGASKGPPKSPV</sequence>
<feature type="region of interest" description="Disordered" evidence="1">
    <location>
        <begin position="595"/>
        <end position="625"/>
    </location>
</feature>
<feature type="region of interest" description="Disordered" evidence="1">
    <location>
        <begin position="916"/>
        <end position="974"/>
    </location>
</feature>
<evidence type="ECO:0000259" key="2">
    <source>
        <dbReference type="PROSITE" id="PS00028"/>
    </source>
</evidence>
<dbReference type="InterPro" id="IPR013087">
    <property type="entry name" value="Znf_C2H2_type"/>
</dbReference>
<keyword evidence="4" id="KW-1185">Reference proteome</keyword>
<accession>U1HRN3</accession>
<gene>
    <name evidence="3" type="ORF">EPUS_02991</name>
</gene>
<dbReference type="InterPro" id="IPR036236">
    <property type="entry name" value="Znf_C2H2_sf"/>
</dbReference>
<dbReference type="OMA" id="IISCERS"/>
<feature type="region of interest" description="Disordered" evidence="1">
    <location>
        <begin position="637"/>
        <end position="689"/>
    </location>
</feature>
<dbReference type="RefSeq" id="XP_007801124.1">
    <property type="nucleotide sequence ID" value="XM_007802933.1"/>
</dbReference>
<name>U1HRN3_ENDPU</name>
<feature type="compositionally biased region" description="Polar residues" evidence="1">
    <location>
        <begin position="601"/>
        <end position="618"/>
    </location>
</feature>
<dbReference type="AlphaFoldDB" id="U1HRN3"/>
<feature type="compositionally biased region" description="Polar residues" evidence="1">
    <location>
        <begin position="925"/>
        <end position="937"/>
    </location>
</feature>
<feature type="compositionally biased region" description="Polar residues" evidence="1">
    <location>
        <begin position="637"/>
        <end position="650"/>
    </location>
</feature>
<dbReference type="EMBL" id="KE720972">
    <property type="protein sequence ID" value="ERF73150.1"/>
    <property type="molecule type" value="Genomic_DNA"/>
</dbReference>
<feature type="region of interest" description="Disordered" evidence="1">
    <location>
        <begin position="556"/>
        <end position="581"/>
    </location>
</feature>